<dbReference type="RefSeq" id="WP_145796279.1">
    <property type="nucleotide sequence ID" value="NZ_BAAABR010000025.1"/>
</dbReference>
<evidence type="ECO:0000313" key="2">
    <source>
        <dbReference type="EMBL" id="TWE21364.1"/>
    </source>
</evidence>
<dbReference type="EMBL" id="VIVR01000001">
    <property type="protein sequence ID" value="TWE21364.1"/>
    <property type="molecule type" value="Genomic_DNA"/>
</dbReference>
<dbReference type="AlphaFoldDB" id="A0A561F0H5"/>
<sequence length="101" mass="10761">MNTATVLWTLLAILSLVWVPAAVLMAAGRVPRGWGWLEPVRRRGIGLLLLYGNIPLNTIPRALHTSEAVVLLGIAAGCLCALGGIFLLIYPGPLPAPGERR</sequence>
<keyword evidence="3" id="KW-1185">Reference proteome</keyword>
<proteinExistence type="predicted"/>
<evidence type="ECO:0000313" key="3">
    <source>
        <dbReference type="Proteomes" id="UP000318416"/>
    </source>
</evidence>
<feature type="transmembrane region" description="Helical" evidence="1">
    <location>
        <begin position="6"/>
        <end position="24"/>
    </location>
</feature>
<name>A0A561F0H5_9ACTN</name>
<feature type="transmembrane region" description="Helical" evidence="1">
    <location>
        <begin position="69"/>
        <end position="91"/>
    </location>
</feature>
<keyword evidence="1" id="KW-1133">Transmembrane helix</keyword>
<dbReference type="Proteomes" id="UP000318416">
    <property type="component" value="Unassembled WGS sequence"/>
</dbReference>
<organism evidence="2 3">
    <name type="scientific">Kitasatospora atroaurantiaca</name>
    <dbReference type="NCBI Taxonomy" id="285545"/>
    <lineage>
        <taxon>Bacteria</taxon>
        <taxon>Bacillati</taxon>
        <taxon>Actinomycetota</taxon>
        <taxon>Actinomycetes</taxon>
        <taxon>Kitasatosporales</taxon>
        <taxon>Streptomycetaceae</taxon>
        <taxon>Kitasatospora</taxon>
    </lineage>
</organism>
<comment type="caution">
    <text evidence="2">The sequence shown here is derived from an EMBL/GenBank/DDBJ whole genome shotgun (WGS) entry which is preliminary data.</text>
</comment>
<keyword evidence="1" id="KW-0812">Transmembrane</keyword>
<reference evidence="2 3" key="1">
    <citation type="submission" date="2019-06" db="EMBL/GenBank/DDBJ databases">
        <title>Sequencing the genomes of 1000 actinobacteria strains.</title>
        <authorList>
            <person name="Klenk H.-P."/>
        </authorList>
    </citation>
    <scope>NUCLEOTIDE SEQUENCE [LARGE SCALE GENOMIC DNA]</scope>
    <source>
        <strain evidence="2 3">DSM 41649</strain>
    </source>
</reference>
<keyword evidence="1" id="KW-0472">Membrane</keyword>
<evidence type="ECO:0000256" key="1">
    <source>
        <dbReference type="SAM" id="Phobius"/>
    </source>
</evidence>
<gene>
    <name evidence="2" type="ORF">FB465_6544</name>
</gene>
<accession>A0A561F0H5</accession>
<protein>
    <submittedName>
        <fullName evidence="2">Uncharacterized protein</fullName>
    </submittedName>
</protein>